<proteinExistence type="predicted"/>
<dbReference type="SMART" id="SM00387">
    <property type="entry name" value="HATPase_c"/>
    <property type="match status" value="1"/>
</dbReference>
<dbReference type="InterPro" id="IPR005467">
    <property type="entry name" value="His_kinase_dom"/>
</dbReference>
<keyword evidence="5 9" id="KW-0418">Kinase</keyword>
<feature type="transmembrane region" description="Helical" evidence="7">
    <location>
        <begin position="189"/>
        <end position="207"/>
    </location>
</feature>
<dbReference type="PROSITE" id="PS50109">
    <property type="entry name" value="HIS_KIN"/>
    <property type="match status" value="1"/>
</dbReference>
<feature type="transmembrane region" description="Helical" evidence="7">
    <location>
        <begin position="149"/>
        <end position="177"/>
    </location>
</feature>
<dbReference type="PANTHER" id="PTHR44936">
    <property type="entry name" value="SENSOR PROTEIN CREC"/>
    <property type="match status" value="1"/>
</dbReference>
<sequence length="463" mass="47540">MVVVSLPTLLGLLLQSPADGERTLGDVAAAAWPFMMLAAAVGLAVHRSVCEAPASGWLAAATALPPVGVGLMSLATTAAPTTATPAALHLMGLLSGALALGLVALAYGGSPPPRDPLLVSLVGGTVAWGAAIAASWAPVPDARVGEAAHATIVILVICGLALAGLAGAMIPATCAVLERTGLPQPARGALVVGGCALAVEATADASLTSWSRVPAADTALQLLAAVCFLAVALQLSSLVGDATRAGRHRDLVRLRTHEEDLRRARSTLHEARSTVAGIASASRLMVERDDLPDETRQRLLAMKRAEVARLERMLADVTPITPCVTDLSDALLPVVESVRARGHQIDLRTVPGQPHEDADEVARIVHLLLDNAATHGSGPIAVDLEHGDTGVRISVTDAGPGVPVDLADRVFDWGVSGAGSSGIGLHDGHSRAEALGGRLRLDDRSPGITRFELLLPHPGEEAR</sequence>
<keyword evidence="4" id="KW-0808">Transferase</keyword>
<comment type="caution">
    <text evidence="9">The sequence shown here is derived from an EMBL/GenBank/DDBJ whole genome shotgun (WGS) entry which is preliminary data.</text>
</comment>
<keyword evidence="7" id="KW-1133">Transmembrane helix</keyword>
<organism evidence="9 10">
    <name type="scientific">Nocardioides plantarum</name>
    <dbReference type="NCBI Taxonomy" id="29299"/>
    <lineage>
        <taxon>Bacteria</taxon>
        <taxon>Bacillati</taxon>
        <taxon>Actinomycetota</taxon>
        <taxon>Actinomycetes</taxon>
        <taxon>Propionibacteriales</taxon>
        <taxon>Nocardioidaceae</taxon>
        <taxon>Nocardioides</taxon>
    </lineage>
</organism>
<evidence type="ECO:0000313" key="9">
    <source>
        <dbReference type="EMBL" id="MFB9313977.1"/>
    </source>
</evidence>
<feature type="transmembrane region" description="Helical" evidence="7">
    <location>
        <begin position="30"/>
        <end position="50"/>
    </location>
</feature>
<evidence type="ECO:0000256" key="2">
    <source>
        <dbReference type="ARBA" id="ARBA00012438"/>
    </source>
</evidence>
<keyword evidence="6" id="KW-0902">Two-component regulatory system</keyword>
<evidence type="ECO:0000256" key="7">
    <source>
        <dbReference type="SAM" id="Phobius"/>
    </source>
</evidence>
<dbReference type="EC" id="2.7.13.3" evidence="2"/>
<dbReference type="Gene3D" id="3.30.565.10">
    <property type="entry name" value="Histidine kinase-like ATPase, C-terminal domain"/>
    <property type="match status" value="1"/>
</dbReference>
<feature type="transmembrane region" description="Helical" evidence="7">
    <location>
        <begin position="117"/>
        <end position="137"/>
    </location>
</feature>
<keyword evidence="7" id="KW-0812">Transmembrane</keyword>
<dbReference type="InterPro" id="IPR050980">
    <property type="entry name" value="2C_sensor_his_kinase"/>
</dbReference>
<dbReference type="Proteomes" id="UP001589750">
    <property type="component" value="Unassembled WGS sequence"/>
</dbReference>
<comment type="catalytic activity">
    <reaction evidence="1">
        <text>ATP + protein L-histidine = ADP + protein N-phospho-L-histidine.</text>
        <dbReference type="EC" id="2.7.13.3"/>
    </reaction>
</comment>
<dbReference type="InterPro" id="IPR003594">
    <property type="entry name" value="HATPase_dom"/>
</dbReference>
<protein>
    <recommendedName>
        <fullName evidence="2">histidine kinase</fullName>
        <ecNumber evidence="2">2.7.13.3</ecNumber>
    </recommendedName>
</protein>
<keyword evidence="7" id="KW-0472">Membrane</keyword>
<dbReference type="EMBL" id="JBHMDG010000015">
    <property type="protein sequence ID" value="MFB9313977.1"/>
    <property type="molecule type" value="Genomic_DNA"/>
</dbReference>
<name>A0ABV5KB76_9ACTN</name>
<dbReference type="PANTHER" id="PTHR44936:SF9">
    <property type="entry name" value="SENSOR PROTEIN CREC"/>
    <property type="match status" value="1"/>
</dbReference>
<dbReference type="RefSeq" id="WP_140007458.1">
    <property type="nucleotide sequence ID" value="NZ_JBHMDG010000015.1"/>
</dbReference>
<evidence type="ECO:0000256" key="1">
    <source>
        <dbReference type="ARBA" id="ARBA00000085"/>
    </source>
</evidence>
<evidence type="ECO:0000256" key="3">
    <source>
        <dbReference type="ARBA" id="ARBA00022553"/>
    </source>
</evidence>
<evidence type="ECO:0000256" key="5">
    <source>
        <dbReference type="ARBA" id="ARBA00022777"/>
    </source>
</evidence>
<feature type="transmembrane region" description="Helical" evidence="7">
    <location>
        <begin position="57"/>
        <end position="80"/>
    </location>
</feature>
<dbReference type="SUPFAM" id="SSF55874">
    <property type="entry name" value="ATPase domain of HSP90 chaperone/DNA topoisomerase II/histidine kinase"/>
    <property type="match status" value="1"/>
</dbReference>
<keyword evidence="3" id="KW-0597">Phosphoprotein</keyword>
<feature type="domain" description="Histidine kinase" evidence="8">
    <location>
        <begin position="266"/>
        <end position="459"/>
    </location>
</feature>
<keyword evidence="10" id="KW-1185">Reference proteome</keyword>
<feature type="transmembrane region" description="Helical" evidence="7">
    <location>
        <begin position="219"/>
        <end position="239"/>
    </location>
</feature>
<evidence type="ECO:0000259" key="8">
    <source>
        <dbReference type="PROSITE" id="PS50109"/>
    </source>
</evidence>
<feature type="transmembrane region" description="Helical" evidence="7">
    <location>
        <begin position="86"/>
        <end position="105"/>
    </location>
</feature>
<dbReference type="InterPro" id="IPR036890">
    <property type="entry name" value="HATPase_C_sf"/>
</dbReference>
<gene>
    <name evidence="9" type="ORF">ACFFRI_13060</name>
</gene>
<dbReference type="Pfam" id="PF02518">
    <property type="entry name" value="HATPase_c"/>
    <property type="match status" value="1"/>
</dbReference>
<dbReference type="GO" id="GO:0016301">
    <property type="term" value="F:kinase activity"/>
    <property type="evidence" value="ECO:0007669"/>
    <property type="project" value="UniProtKB-KW"/>
</dbReference>
<reference evidence="9 10" key="1">
    <citation type="submission" date="2024-09" db="EMBL/GenBank/DDBJ databases">
        <authorList>
            <person name="Sun Q."/>
            <person name="Mori K."/>
        </authorList>
    </citation>
    <scope>NUCLEOTIDE SEQUENCE [LARGE SCALE GENOMIC DNA]</scope>
    <source>
        <strain evidence="9 10">JCM 9626</strain>
    </source>
</reference>
<evidence type="ECO:0000256" key="4">
    <source>
        <dbReference type="ARBA" id="ARBA00022679"/>
    </source>
</evidence>
<evidence type="ECO:0000256" key="6">
    <source>
        <dbReference type="ARBA" id="ARBA00023012"/>
    </source>
</evidence>
<accession>A0ABV5KB76</accession>
<evidence type="ECO:0000313" key="10">
    <source>
        <dbReference type="Proteomes" id="UP001589750"/>
    </source>
</evidence>